<protein>
    <submittedName>
        <fullName evidence="1">Uncharacterized protein</fullName>
    </submittedName>
</protein>
<reference evidence="1" key="2">
    <citation type="submission" date="2023-06" db="EMBL/GenBank/DDBJ databases">
        <authorList>
            <consortium name="Lawrence Berkeley National Laboratory"/>
            <person name="Haridas S."/>
            <person name="Hensen N."/>
            <person name="Bonometti L."/>
            <person name="Westerberg I."/>
            <person name="Brannstrom I.O."/>
            <person name="Guillou S."/>
            <person name="Cros-Aarteil S."/>
            <person name="Calhoun S."/>
            <person name="Kuo A."/>
            <person name="Mondo S."/>
            <person name="Pangilinan J."/>
            <person name="Riley R."/>
            <person name="Labutti K."/>
            <person name="Andreopoulos B."/>
            <person name="Lipzen A."/>
            <person name="Chen C."/>
            <person name="Yanf M."/>
            <person name="Daum C."/>
            <person name="Ng V."/>
            <person name="Clum A."/>
            <person name="Steindorff A."/>
            <person name="Ohm R."/>
            <person name="Martin F."/>
            <person name="Silar P."/>
            <person name="Natvig D."/>
            <person name="Lalanne C."/>
            <person name="Gautier V."/>
            <person name="Ament-Velasquez S.L."/>
            <person name="Kruys A."/>
            <person name="Hutchinson M.I."/>
            <person name="Powell A.J."/>
            <person name="Barry K."/>
            <person name="Miller A.N."/>
            <person name="Grigoriev I.V."/>
            <person name="Debuchy R."/>
            <person name="Gladieux P."/>
            <person name="Thoren M.H."/>
            <person name="Johannesson H."/>
        </authorList>
    </citation>
    <scope>NUCLEOTIDE SEQUENCE</scope>
    <source>
        <strain evidence="1">CBS 560.94</strain>
    </source>
</reference>
<comment type="caution">
    <text evidence="1">The sequence shown here is derived from an EMBL/GenBank/DDBJ whole genome shotgun (WGS) entry which is preliminary data.</text>
</comment>
<dbReference type="Proteomes" id="UP001278500">
    <property type="component" value="Unassembled WGS sequence"/>
</dbReference>
<dbReference type="EMBL" id="JAUEPP010000003">
    <property type="protein sequence ID" value="KAK3348494.1"/>
    <property type="molecule type" value="Genomic_DNA"/>
</dbReference>
<organism evidence="1 2">
    <name type="scientific">Neurospora tetraspora</name>
    <dbReference type="NCBI Taxonomy" id="94610"/>
    <lineage>
        <taxon>Eukaryota</taxon>
        <taxon>Fungi</taxon>
        <taxon>Dikarya</taxon>
        <taxon>Ascomycota</taxon>
        <taxon>Pezizomycotina</taxon>
        <taxon>Sordariomycetes</taxon>
        <taxon>Sordariomycetidae</taxon>
        <taxon>Sordariales</taxon>
        <taxon>Sordariaceae</taxon>
        <taxon>Neurospora</taxon>
    </lineage>
</organism>
<proteinExistence type="predicted"/>
<dbReference type="GeneID" id="87863864"/>
<reference evidence="1" key="1">
    <citation type="journal article" date="2023" name="Mol. Phylogenet. Evol.">
        <title>Genome-scale phylogeny and comparative genomics of the fungal order Sordariales.</title>
        <authorList>
            <person name="Hensen N."/>
            <person name="Bonometti L."/>
            <person name="Westerberg I."/>
            <person name="Brannstrom I.O."/>
            <person name="Guillou S."/>
            <person name="Cros-Aarteil S."/>
            <person name="Calhoun S."/>
            <person name="Haridas S."/>
            <person name="Kuo A."/>
            <person name="Mondo S."/>
            <person name="Pangilinan J."/>
            <person name="Riley R."/>
            <person name="LaButti K."/>
            <person name="Andreopoulos B."/>
            <person name="Lipzen A."/>
            <person name="Chen C."/>
            <person name="Yan M."/>
            <person name="Daum C."/>
            <person name="Ng V."/>
            <person name="Clum A."/>
            <person name="Steindorff A."/>
            <person name="Ohm R.A."/>
            <person name="Martin F."/>
            <person name="Silar P."/>
            <person name="Natvig D.O."/>
            <person name="Lalanne C."/>
            <person name="Gautier V."/>
            <person name="Ament-Velasquez S.L."/>
            <person name="Kruys A."/>
            <person name="Hutchinson M.I."/>
            <person name="Powell A.J."/>
            <person name="Barry K."/>
            <person name="Miller A.N."/>
            <person name="Grigoriev I.V."/>
            <person name="Debuchy R."/>
            <person name="Gladieux P."/>
            <person name="Hiltunen Thoren M."/>
            <person name="Johannesson H."/>
        </authorList>
    </citation>
    <scope>NUCLEOTIDE SEQUENCE</scope>
    <source>
        <strain evidence="1">CBS 560.94</strain>
    </source>
</reference>
<dbReference type="AlphaFoldDB" id="A0AAE0JJ28"/>
<keyword evidence="2" id="KW-1185">Reference proteome</keyword>
<evidence type="ECO:0000313" key="2">
    <source>
        <dbReference type="Proteomes" id="UP001278500"/>
    </source>
</evidence>
<dbReference type="RefSeq" id="XP_062683576.1">
    <property type="nucleotide sequence ID" value="XM_062826710.1"/>
</dbReference>
<gene>
    <name evidence="1" type="ORF">B0H65DRAFT_463552</name>
</gene>
<sequence>MLNIDDTRRAVTVTTLNWKFFPAAPLEKSRAGTYDLGIAYEVPPDYLQSTEGRSIAALQRRHLQRVLDKLTGTLGWRIEEWVGADTTVIRGINLINVKVTKRAESSGKARIVAYKLHFKSSTEAHALVDLVGFGSWHTSPTEDYCIKMPNSIRDDTEEWHEYVRTTRDRKIASVEKTNHPGLTLRRRVDEL</sequence>
<accession>A0AAE0JJ28</accession>
<evidence type="ECO:0000313" key="1">
    <source>
        <dbReference type="EMBL" id="KAK3348494.1"/>
    </source>
</evidence>
<name>A0AAE0JJ28_9PEZI</name>